<evidence type="ECO:0000313" key="4">
    <source>
        <dbReference type="Proteomes" id="UP000242791"/>
    </source>
</evidence>
<dbReference type="InterPro" id="IPR031348">
    <property type="entry name" value="PigL_N"/>
</dbReference>
<proteinExistence type="predicted"/>
<gene>
    <name evidence="3" type="ORF">ACJ73_08540</name>
</gene>
<dbReference type="AlphaFoldDB" id="A0A1J9PV14"/>
<accession>A0A1J9PV14</accession>
<dbReference type="Proteomes" id="UP000242791">
    <property type="component" value="Unassembled WGS sequence"/>
</dbReference>
<name>A0A1J9PV14_9EURO</name>
<dbReference type="STRING" id="1658174.A0A1J9PV14"/>
<feature type="domain" description="Azaphilone pigments biosynthesis cluster protein L N-terminal" evidence="2">
    <location>
        <begin position="15"/>
        <end position="160"/>
    </location>
</feature>
<evidence type="ECO:0000313" key="3">
    <source>
        <dbReference type="EMBL" id="OJD20126.1"/>
    </source>
</evidence>
<feature type="domain" description="Azaphilone pigments biosynthesis cluster protein L N-terminal" evidence="2">
    <location>
        <begin position="198"/>
        <end position="264"/>
    </location>
</feature>
<protein>
    <recommendedName>
        <fullName evidence="2">Azaphilone pigments biosynthesis cluster protein L N-terminal domain-containing protein</fullName>
    </recommendedName>
</protein>
<dbReference type="VEuPathDB" id="FungiDB:ACJ73_08540"/>
<dbReference type="Pfam" id="PF17111">
    <property type="entry name" value="PigL_N"/>
    <property type="match status" value="2"/>
</dbReference>
<dbReference type="OrthoDB" id="4204533at2759"/>
<dbReference type="EMBL" id="LGTZ01002046">
    <property type="protein sequence ID" value="OJD20126.1"/>
    <property type="molecule type" value="Genomic_DNA"/>
</dbReference>
<comment type="caution">
    <text evidence="3">The sequence shown here is derived from an EMBL/GenBank/DDBJ whole genome shotgun (WGS) entry which is preliminary data.</text>
</comment>
<sequence length="345" mass="38787">MGFYNPSSRRAVVYGDELAGLRLPLLRCGKACKDFEDVINKCVTHSAGSKTGFRDWAKLTYMGEDIGRFKLMLAGYKSTINIALEDATFRRTTVTATVLNEYKDMIANTTSDLEDHLKEFEDKLDSFIPKGAKMEQEDSVQWDRIQEERNSTKQCLQICADALEHIDKLRPKILTEALTAPSPALEIDMIGNFNSSSSKHVTNCILQEYRQKLLAASLDLEKHAERLRTRLEAMSLAVKMEETAEWDRIQDERNSLRQCLAICAEASEQTKQARYNEFEDVLSADDAHQVIVSTLGDLILAKRITTGSRSAQWLGQMSDETLKQLSQDRSRVSGGTARAETGSDN</sequence>
<keyword evidence="4" id="KW-1185">Reference proteome</keyword>
<evidence type="ECO:0000259" key="2">
    <source>
        <dbReference type="Pfam" id="PF17111"/>
    </source>
</evidence>
<organism evidence="3 4">
    <name type="scientific">Blastomyces percursus</name>
    <dbReference type="NCBI Taxonomy" id="1658174"/>
    <lineage>
        <taxon>Eukaryota</taxon>
        <taxon>Fungi</taxon>
        <taxon>Dikarya</taxon>
        <taxon>Ascomycota</taxon>
        <taxon>Pezizomycotina</taxon>
        <taxon>Eurotiomycetes</taxon>
        <taxon>Eurotiomycetidae</taxon>
        <taxon>Onygenales</taxon>
        <taxon>Ajellomycetaceae</taxon>
        <taxon>Blastomyces</taxon>
    </lineage>
</organism>
<feature type="region of interest" description="Disordered" evidence="1">
    <location>
        <begin position="324"/>
        <end position="345"/>
    </location>
</feature>
<evidence type="ECO:0000256" key="1">
    <source>
        <dbReference type="SAM" id="MobiDB-lite"/>
    </source>
</evidence>
<reference evidence="3 4" key="1">
    <citation type="submission" date="2015-08" db="EMBL/GenBank/DDBJ databases">
        <title>Emmonsia species relationships and genome sequence.</title>
        <authorList>
            <person name="Cuomo C.A."/>
            <person name="Schwartz I.S."/>
            <person name="Kenyon C."/>
            <person name="De Hoog G.S."/>
            <person name="Govender N.P."/>
            <person name="Botha A."/>
            <person name="Moreno L."/>
            <person name="De Vries M."/>
            <person name="Munoz J.F."/>
            <person name="Stielow J.B."/>
        </authorList>
    </citation>
    <scope>NUCLEOTIDE SEQUENCE [LARGE SCALE GENOMIC DNA]</scope>
    <source>
        <strain evidence="3 4">EI222</strain>
    </source>
</reference>